<dbReference type="AlphaFoldDB" id="A0A381U2Y6"/>
<evidence type="ECO:0000313" key="2">
    <source>
        <dbReference type="EMBL" id="SVA22121.1"/>
    </source>
</evidence>
<accession>A0A381U2Y6</accession>
<organism evidence="2">
    <name type="scientific">marine metagenome</name>
    <dbReference type="NCBI Taxonomy" id="408172"/>
    <lineage>
        <taxon>unclassified sequences</taxon>
        <taxon>metagenomes</taxon>
        <taxon>ecological metagenomes</taxon>
    </lineage>
</organism>
<sequence>MAIKANGSSGRINKPQNSPAKGALPATTLTHEPKSFATSQS</sequence>
<feature type="compositionally biased region" description="Polar residues" evidence="1">
    <location>
        <begin position="1"/>
        <end position="19"/>
    </location>
</feature>
<feature type="region of interest" description="Disordered" evidence="1">
    <location>
        <begin position="1"/>
        <end position="41"/>
    </location>
</feature>
<proteinExistence type="predicted"/>
<protein>
    <submittedName>
        <fullName evidence="2">Uncharacterized protein</fullName>
    </submittedName>
</protein>
<gene>
    <name evidence="2" type="ORF">METZ01_LOCUS74975</name>
</gene>
<evidence type="ECO:0000256" key="1">
    <source>
        <dbReference type="SAM" id="MobiDB-lite"/>
    </source>
</evidence>
<dbReference type="EMBL" id="UINC01005566">
    <property type="protein sequence ID" value="SVA22121.1"/>
    <property type="molecule type" value="Genomic_DNA"/>
</dbReference>
<name>A0A381U2Y6_9ZZZZ</name>
<reference evidence="2" key="1">
    <citation type="submission" date="2018-05" db="EMBL/GenBank/DDBJ databases">
        <authorList>
            <person name="Lanie J.A."/>
            <person name="Ng W.-L."/>
            <person name="Kazmierczak K.M."/>
            <person name="Andrzejewski T.M."/>
            <person name="Davidsen T.M."/>
            <person name="Wayne K.J."/>
            <person name="Tettelin H."/>
            <person name="Glass J.I."/>
            <person name="Rusch D."/>
            <person name="Podicherti R."/>
            <person name="Tsui H.-C.T."/>
            <person name="Winkler M.E."/>
        </authorList>
    </citation>
    <scope>NUCLEOTIDE SEQUENCE</scope>
</reference>